<protein>
    <submittedName>
        <fullName evidence="2">Uncharacterized protein</fullName>
    </submittedName>
</protein>
<dbReference type="EMBL" id="JAIWYP010000004">
    <property type="protein sequence ID" value="KAH3831006.1"/>
    <property type="molecule type" value="Genomic_DNA"/>
</dbReference>
<name>A0A9D4K100_DREPO</name>
<reference evidence="2" key="2">
    <citation type="submission" date="2020-11" db="EMBL/GenBank/DDBJ databases">
        <authorList>
            <person name="McCartney M.A."/>
            <person name="Auch B."/>
            <person name="Kono T."/>
            <person name="Mallez S."/>
            <person name="Becker A."/>
            <person name="Gohl D.M."/>
            <person name="Silverstein K.A.T."/>
            <person name="Koren S."/>
            <person name="Bechman K.B."/>
            <person name="Herman A."/>
            <person name="Abrahante J.E."/>
            <person name="Garbe J."/>
        </authorList>
    </citation>
    <scope>NUCLEOTIDE SEQUENCE</scope>
    <source>
        <strain evidence="2">Duluth1</strain>
        <tissue evidence="2">Whole animal</tissue>
    </source>
</reference>
<evidence type="ECO:0000313" key="2">
    <source>
        <dbReference type="EMBL" id="KAH3831006.1"/>
    </source>
</evidence>
<keyword evidence="3" id="KW-1185">Reference proteome</keyword>
<accession>A0A9D4K100</accession>
<feature type="coiled-coil region" evidence="1">
    <location>
        <begin position="14"/>
        <end position="48"/>
    </location>
</feature>
<evidence type="ECO:0000256" key="1">
    <source>
        <dbReference type="SAM" id="Coils"/>
    </source>
</evidence>
<evidence type="ECO:0000313" key="3">
    <source>
        <dbReference type="Proteomes" id="UP000828390"/>
    </source>
</evidence>
<dbReference type="AlphaFoldDB" id="A0A9D4K100"/>
<gene>
    <name evidence="2" type="ORF">DPMN_104265</name>
</gene>
<comment type="caution">
    <text evidence="2">The sequence shown here is derived from an EMBL/GenBank/DDBJ whole genome shotgun (WGS) entry which is preliminary data.</text>
</comment>
<dbReference type="Proteomes" id="UP000828390">
    <property type="component" value="Unassembled WGS sequence"/>
</dbReference>
<keyword evidence="1" id="KW-0175">Coiled coil</keyword>
<sequence length="101" mass="11934">MPEELSRLVDDLMSRLIKLENQDTDERIRKLEDQVKCKQLLIESKEDLDTIEIETGRTDRVLHQQDRLQSDEIEKGPPRYVTTNFPFPTVSYIVDIQINFT</sequence>
<organism evidence="2 3">
    <name type="scientific">Dreissena polymorpha</name>
    <name type="common">Zebra mussel</name>
    <name type="synonym">Mytilus polymorpha</name>
    <dbReference type="NCBI Taxonomy" id="45954"/>
    <lineage>
        <taxon>Eukaryota</taxon>
        <taxon>Metazoa</taxon>
        <taxon>Spiralia</taxon>
        <taxon>Lophotrochozoa</taxon>
        <taxon>Mollusca</taxon>
        <taxon>Bivalvia</taxon>
        <taxon>Autobranchia</taxon>
        <taxon>Heteroconchia</taxon>
        <taxon>Euheterodonta</taxon>
        <taxon>Imparidentia</taxon>
        <taxon>Neoheterodontei</taxon>
        <taxon>Myida</taxon>
        <taxon>Dreissenoidea</taxon>
        <taxon>Dreissenidae</taxon>
        <taxon>Dreissena</taxon>
    </lineage>
</organism>
<reference evidence="2" key="1">
    <citation type="journal article" date="2019" name="bioRxiv">
        <title>The Genome of the Zebra Mussel, Dreissena polymorpha: A Resource for Invasive Species Research.</title>
        <authorList>
            <person name="McCartney M.A."/>
            <person name="Auch B."/>
            <person name="Kono T."/>
            <person name="Mallez S."/>
            <person name="Zhang Y."/>
            <person name="Obille A."/>
            <person name="Becker A."/>
            <person name="Abrahante J.E."/>
            <person name="Garbe J."/>
            <person name="Badalamenti J.P."/>
            <person name="Herman A."/>
            <person name="Mangelson H."/>
            <person name="Liachko I."/>
            <person name="Sullivan S."/>
            <person name="Sone E.D."/>
            <person name="Koren S."/>
            <person name="Silverstein K.A.T."/>
            <person name="Beckman K.B."/>
            <person name="Gohl D.M."/>
        </authorList>
    </citation>
    <scope>NUCLEOTIDE SEQUENCE</scope>
    <source>
        <strain evidence="2">Duluth1</strain>
        <tissue evidence="2">Whole animal</tissue>
    </source>
</reference>
<proteinExistence type="predicted"/>